<dbReference type="Gene3D" id="3.30.70.1070">
    <property type="entry name" value="Sporulation related repeat"/>
    <property type="match status" value="1"/>
</dbReference>
<dbReference type="Proteomes" id="UP000304880">
    <property type="component" value="Unassembled WGS sequence"/>
</dbReference>
<comment type="caution">
    <text evidence="4">The sequence shown here is derived from an EMBL/GenBank/DDBJ whole genome shotgun (WGS) entry which is preliminary data.</text>
</comment>
<dbReference type="InterPro" id="IPR036680">
    <property type="entry name" value="SPOR-like_sf"/>
</dbReference>
<protein>
    <recommendedName>
        <fullName evidence="3">SPOR domain-containing protein</fullName>
    </recommendedName>
</protein>
<keyword evidence="2" id="KW-0732">Signal</keyword>
<dbReference type="Pfam" id="PF05036">
    <property type="entry name" value="SPOR"/>
    <property type="match status" value="1"/>
</dbReference>
<gene>
    <name evidence="4" type="ORF">FHD67_01355</name>
</gene>
<sequence>MIGHLRVLAMLLLGGAAQAAPTPPPPADFAGTQYIDGNGCVFTRSGADWTARQDGQGQALCGFPPSLDVRRTDPLTERALPLTQAPPPDVETLLLEQLSRDLRPGEWTADPAPAETRAEPAASRAPDPIHTALQDALTMAPTLREATGLSGSPELCARLGYKPDPSASAQGSTLGLCPGMRAATATASLTTGVTAAPPRPEPAAVRTAPAARPTVAATPRATTRRAASPTPAAPVASAPKPVAVPGPEMIPASARYVQVGAYGDEGNAMIVLRALAARGYPTGQGRTTDGTKPLRLIMAGPFTDRQALIAALNDLRANGYPKAVAR</sequence>
<dbReference type="InterPro" id="IPR007730">
    <property type="entry name" value="SPOR-like_dom"/>
</dbReference>
<feature type="signal peptide" evidence="2">
    <location>
        <begin position="1"/>
        <end position="19"/>
    </location>
</feature>
<feature type="compositionally biased region" description="Low complexity" evidence="1">
    <location>
        <begin position="202"/>
        <end position="239"/>
    </location>
</feature>
<evidence type="ECO:0000313" key="4">
    <source>
        <dbReference type="EMBL" id="TNH41068.1"/>
    </source>
</evidence>
<reference evidence="4 5" key="1">
    <citation type="submission" date="2019-06" db="EMBL/GenBank/DDBJ databases">
        <authorList>
            <person name="Li J."/>
        </authorList>
    </citation>
    <scope>NUCLEOTIDE SEQUENCE [LARGE SCALE GENOMIC DNA]</scope>
    <source>
        <strain evidence="4 5">CGMCC 1.8012</strain>
    </source>
</reference>
<feature type="compositionally biased region" description="Low complexity" evidence="1">
    <location>
        <begin position="108"/>
        <end position="124"/>
    </location>
</feature>
<feature type="region of interest" description="Disordered" evidence="1">
    <location>
        <begin position="102"/>
        <end position="124"/>
    </location>
</feature>
<evidence type="ECO:0000259" key="3">
    <source>
        <dbReference type="PROSITE" id="PS51724"/>
    </source>
</evidence>
<dbReference type="PROSITE" id="PS51724">
    <property type="entry name" value="SPOR"/>
    <property type="match status" value="1"/>
</dbReference>
<dbReference type="SUPFAM" id="SSF110997">
    <property type="entry name" value="Sporulation related repeat"/>
    <property type="match status" value="1"/>
</dbReference>
<feature type="region of interest" description="Disordered" evidence="1">
    <location>
        <begin position="192"/>
        <end position="239"/>
    </location>
</feature>
<keyword evidence="5" id="KW-1185">Reference proteome</keyword>
<evidence type="ECO:0000256" key="1">
    <source>
        <dbReference type="SAM" id="MobiDB-lite"/>
    </source>
</evidence>
<accession>A0A5C4RAX5</accession>
<dbReference type="RefSeq" id="WP_045999300.1">
    <property type="nucleotide sequence ID" value="NZ_VDDC01000002.1"/>
</dbReference>
<feature type="chain" id="PRO_5022790781" description="SPOR domain-containing protein" evidence="2">
    <location>
        <begin position="20"/>
        <end position="326"/>
    </location>
</feature>
<organism evidence="4 5">
    <name type="scientific">Paracoccus haeundaensis</name>
    <dbReference type="NCBI Taxonomy" id="225362"/>
    <lineage>
        <taxon>Bacteria</taxon>
        <taxon>Pseudomonadati</taxon>
        <taxon>Pseudomonadota</taxon>
        <taxon>Alphaproteobacteria</taxon>
        <taxon>Rhodobacterales</taxon>
        <taxon>Paracoccaceae</taxon>
        <taxon>Paracoccus</taxon>
    </lineage>
</organism>
<dbReference type="AlphaFoldDB" id="A0A5C4RAX5"/>
<dbReference type="GO" id="GO:0042834">
    <property type="term" value="F:peptidoglycan binding"/>
    <property type="evidence" value="ECO:0007669"/>
    <property type="project" value="InterPro"/>
</dbReference>
<evidence type="ECO:0000256" key="2">
    <source>
        <dbReference type="SAM" id="SignalP"/>
    </source>
</evidence>
<proteinExistence type="predicted"/>
<evidence type="ECO:0000313" key="5">
    <source>
        <dbReference type="Proteomes" id="UP000304880"/>
    </source>
</evidence>
<dbReference type="EMBL" id="VDDC01000002">
    <property type="protein sequence ID" value="TNH41068.1"/>
    <property type="molecule type" value="Genomic_DNA"/>
</dbReference>
<name>A0A5C4RAX5_9RHOB</name>
<feature type="domain" description="SPOR" evidence="3">
    <location>
        <begin position="249"/>
        <end position="326"/>
    </location>
</feature>